<accession>A0A0G3GTI1</accession>
<gene>
    <name evidence="4" type="ORF">CEPID_04940</name>
</gene>
<dbReference type="PANTHER" id="PTHR41259">
    <property type="entry name" value="DOUBLE-STRAND BREAK REPAIR RAD50 ATPASE, PUTATIVE-RELATED"/>
    <property type="match status" value="1"/>
</dbReference>
<dbReference type="AlphaFoldDB" id="A0A0G3GTI1"/>
<dbReference type="PANTHER" id="PTHR41259:SF1">
    <property type="entry name" value="DOUBLE-STRAND BREAK REPAIR RAD50 ATPASE, PUTATIVE-RELATED"/>
    <property type="match status" value="1"/>
</dbReference>
<evidence type="ECO:0000259" key="3">
    <source>
        <dbReference type="Pfam" id="PF13514"/>
    </source>
</evidence>
<dbReference type="Proteomes" id="UP000035368">
    <property type="component" value="Chromosome"/>
</dbReference>
<dbReference type="InterPro" id="IPR027417">
    <property type="entry name" value="P-loop_NTPase"/>
</dbReference>
<keyword evidence="5" id="KW-1185">Reference proteome</keyword>
<dbReference type="RefSeq" id="WP_047239977.1">
    <property type="nucleotide sequence ID" value="NZ_CP011541.1"/>
</dbReference>
<protein>
    <submittedName>
        <fullName evidence="4">AAA domain</fullName>
    </submittedName>
</protein>
<dbReference type="SUPFAM" id="SSF52540">
    <property type="entry name" value="P-loop containing nucleoside triphosphate hydrolases"/>
    <property type="match status" value="1"/>
</dbReference>
<dbReference type="Pfam" id="PF13514">
    <property type="entry name" value="AAA_27"/>
    <property type="match status" value="1"/>
</dbReference>
<evidence type="ECO:0000313" key="4">
    <source>
        <dbReference type="EMBL" id="AKK02858.1"/>
    </source>
</evidence>
<evidence type="ECO:0000256" key="2">
    <source>
        <dbReference type="SAM" id="MobiDB-lite"/>
    </source>
</evidence>
<dbReference type="PATRIC" id="fig|1050174.4.peg.1001"/>
<reference evidence="4 5" key="1">
    <citation type="submission" date="2015-05" db="EMBL/GenBank/DDBJ databases">
        <title>Complete genome sequence of Corynebacterium epidermidicanis DSM 45586, isolated from the skin of a dog suffering from pruritus.</title>
        <authorList>
            <person name="Ruckert C."/>
            <person name="Albersmeier A."/>
            <person name="Winkler A."/>
            <person name="Tauch A."/>
        </authorList>
    </citation>
    <scope>NUCLEOTIDE SEQUENCE [LARGE SCALE GENOMIC DNA]</scope>
    <source>
        <strain evidence="4 5">DSM 45586</strain>
    </source>
</reference>
<dbReference type="STRING" id="1050174.CEPID_04940"/>
<dbReference type="EMBL" id="CP011541">
    <property type="protein sequence ID" value="AKK02858.1"/>
    <property type="molecule type" value="Genomic_DNA"/>
</dbReference>
<name>A0A0G3GTI1_9CORY</name>
<proteinExistence type="predicted"/>
<keyword evidence="1" id="KW-0175">Coiled coil</keyword>
<dbReference type="KEGG" id="cei:CEPID_04940"/>
<feature type="domain" description="YhaN AAA" evidence="3">
    <location>
        <begin position="23"/>
        <end position="57"/>
    </location>
</feature>
<feature type="region of interest" description="Disordered" evidence="2">
    <location>
        <begin position="204"/>
        <end position="223"/>
    </location>
</feature>
<dbReference type="InterPro" id="IPR038734">
    <property type="entry name" value="YhaN_AAA"/>
</dbReference>
<feature type="coiled-coil region" evidence="1">
    <location>
        <begin position="551"/>
        <end position="740"/>
    </location>
</feature>
<organism evidence="4 5">
    <name type="scientific">Corynebacterium epidermidicanis</name>
    <dbReference type="NCBI Taxonomy" id="1050174"/>
    <lineage>
        <taxon>Bacteria</taxon>
        <taxon>Bacillati</taxon>
        <taxon>Actinomycetota</taxon>
        <taxon>Actinomycetes</taxon>
        <taxon>Mycobacteriales</taxon>
        <taxon>Corynebacteriaceae</taxon>
        <taxon>Corynebacterium</taxon>
    </lineage>
</organism>
<sequence>MHIHQLEFRNVRGVSSFRLDEIPETGVLVITGENEAGKSTMLEALFTVLYEKHTSTGKKIRALQPVGQDVPVEIEAELTAGPVRFRIRKNYLKSKKAELSVLSPTRASFTGGEAESQLESILAEHLDSKLLRALFVKQGHWESSLAAAGIPSLTQALQTSDGETVMSAPEDSGLLAAVEKEYARYYTATGKPTGELKAARVRHEQAQESLADADRKKTSLDEDVDSFTKDEAALAEATRKLPDAVAEVSERKAQLAAATALQEQFTALNSRLEQAKLVAKDAGRELEGRNQLNASLADLNQEADKLAFEREQLAEEVETHKGNLERVTEGIAVLEDRAQQIRAEIGDRRRELALKKAFLKHRELRELTEAVAEKDDEIRQLRAEMSLRVVDSQSVALAEQLSSSVAVAKAKLEAVSAKLQLSAVEDEEVSINGEPVAVGKDVHEEILHQPTTLIIGAVTATFVPDVSQEKLSGEVSQLQRQLAELFDDLSVGDINELRSRAREDAAKLAEITKSEAERDAIVGATDLREVAEDIVSLERTIDEATEPEADVVELEARLDILDSERESADAELKALRQQLTALQEAAKHVQFSVVQARHDDVSGRIAALSDAIANAEAEKPLVELQQELQAQQAAVSSLEDDVKQLTQELAETDRDEAADLLEGAESRLDTLKRSIEEVKLRQAARRSRIEYAEGVAENLIRAQAHSEAVREALERVERRAAAAELLLVTLRKHLEAARQRYAEPFVAKLNHLARTIFGTDLDFTLDEELGISQRVLNNTPVDLEALSGGAQEQLGLLVRCAVAELVDEQDGVPIIIDDALGHTDQHRLIMMNRVLSNLGKRHQVIVMTSMPERFERVTGKTVRTMAELKAVAGV</sequence>
<feature type="coiled-coil region" evidence="1">
    <location>
        <begin position="258"/>
        <end position="427"/>
    </location>
</feature>
<evidence type="ECO:0000313" key="5">
    <source>
        <dbReference type="Proteomes" id="UP000035368"/>
    </source>
</evidence>
<dbReference type="OrthoDB" id="3177877at2"/>
<dbReference type="Gene3D" id="3.40.50.300">
    <property type="entry name" value="P-loop containing nucleotide triphosphate hydrolases"/>
    <property type="match status" value="2"/>
</dbReference>
<evidence type="ECO:0000256" key="1">
    <source>
        <dbReference type="SAM" id="Coils"/>
    </source>
</evidence>